<evidence type="ECO:0000259" key="3">
    <source>
        <dbReference type="Pfam" id="PF12714"/>
    </source>
</evidence>
<dbReference type="InterPro" id="IPR036084">
    <property type="entry name" value="Ser_inhib-like_sf"/>
</dbReference>
<evidence type="ECO:0000313" key="4">
    <source>
        <dbReference type="EMBL" id="KAI5630540.1"/>
    </source>
</evidence>
<dbReference type="InterPro" id="IPR025615">
    <property type="entry name" value="TILa_dom"/>
</dbReference>
<evidence type="ECO:0000313" key="5">
    <source>
        <dbReference type="Proteomes" id="UP001205998"/>
    </source>
</evidence>
<dbReference type="EMBL" id="MU524466">
    <property type="protein sequence ID" value="KAI5630540.1"/>
    <property type="molecule type" value="Genomic_DNA"/>
</dbReference>
<reference evidence="4" key="1">
    <citation type="submission" date="2018-07" db="EMBL/GenBank/DDBJ databases">
        <title>Comparative genomics of catfishes provides insights into carnivory and benthic adaptation.</title>
        <authorList>
            <person name="Zhang Y."/>
            <person name="Wang D."/>
            <person name="Peng Z."/>
            <person name="Zheng S."/>
            <person name="Shao F."/>
            <person name="Tao W."/>
        </authorList>
    </citation>
    <scope>NUCLEOTIDE SEQUENCE</scope>
    <source>
        <strain evidence="4">Chongqing</strain>
    </source>
</reference>
<dbReference type="PANTHER" id="PTHR46160">
    <property type="entry name" value="ALPHA-TECTORIN-RELATED"/>
    <property type="match status" value="1"/>
</dbReference>
<keyword evidence="5" id="KW-1185">Reference proteome</keyword>
<evidence type="ECO:0000256" key="1">
    <source>
        <dbReference type="ARBA" id="ARBA00023157"/>
    </source>
</evidence>
<feature type="non-terminal residue" evidence="4">
    <location>
        <position position="111"/>
    </location>
</feature>
<name>A0AAD5B9G9_SILAS</name>
<organism evidence="4 5">
    <name type="scientific">Silurus asotus</name>
    <name type="common">Amur catfish</name>
    <name type="synonym">Parasilurus asotus</name>
    <dbReference type="NCBI Taxonomy" id="30991"/>
    <lineage>
        <taxon>Eukaryota</taxon>
        <taxon>Metazoa</taxon>
        <taxon>Chordata</taxon>
        <taxon>Craniata</taxon>
        <taxon>Vertebrata</taxon>
        <taxon>Euteleostomi</taxon>
        <taxon>Actinopterygii</taxon>
        <taxon>Neopterygii</taxon>
        <taxon>Teleostei</taxon>
        <taxon>Ostariophysi</taxon>
        <taxon>Siluriformes</taxon>
        <taxon>Siluridae</taxon>
        <taxon>Silurus</taxon>
    </lineage>
</organism>
<gene>
    <name evidence="4" type="ORF">C0J50_10138</name>
</gene>
<protein>
    <submittedName>
        <fullName evidence="4">Zonadhesin isoform X2</fullName>
    </submittedName>
</protein>
<evidence type="ECO:0000259" key="2">
    <source>
        <dbReference type="Pfam" id="PF01826"/>
    </source>
</evidence>
<sequence length="111" mass="11837">LTCPPNSHYNPCMSPCQPSCNPPPPSQCTGPCSEGCVCNPGYLLSGDKCVKADTCGCKYNGQYYQSGDKFYTKDCELLCKCDPPFVTCNAAECPPMQQCGVQGGEIGCYPV</sequence>
<feature type="non-terminal residue" evidence="4">
    <location>
        <position position="1"/>
    </location>
</feature>
<dbReference type="CDD" id="cd19941">
    <property type="entry name" value="TIL"/>
    <property type="match status" value="1"/>
</dbReference>
<dbReference type="SUPFAM" id="SSF57567">
    <property type="entry name" value="Serine protease inhibitors"/>
    <property type="match status" value="1"/>
</dbReference>
<comment type="caution">
    <text evidence="4">The sequence shown here is derived from an EMBL/GenBank/DDBJ whole genome shotgun (WGS) entry which is preliminary data.</text>
</comment>
<keyword evidence="1" id="KW-1015">Disulfide bond</keyword>
<dbReference type="Gene3D" id="2.10.25.10">
    <property type="entry name" value="Laminin"/>
    <property type="match status" value="1"/>
</dbReference>
<dbReference type="Pfam" id="PF12714">
    <property type="entry name" value="TILa"/>
    <property type="match status" value="1"/>
</dbReference>
<dbReference type="FunFam" id="2.10.25.10:FF:000055">
    <property type="entry name" value="alpha-tectorin isoform X1"/>
    <property type="match status" value="1"/>
</dbReference>
<dbReference type="AlphaFoldDB" id="A0AAD5B9G9"/>
<accession>A0AAD5B9G9</accession>
<feature type="domain" description="TILa" evidence="3">
    <location>
        <begin position="56"/>
        <end position="108"/>
    </location>
</feature>
<dbReference type="InterPro" id="IPR052749">
    <property type="entry name" value="Alpha-tectorin"/>
</dbReference>
<dbReference type="InterPro" id="IPR002919">
    <property type="entry name" value="TIL_dom"/>
</dbReference>
<dbReference type="Pfam" id="PF01826">
    <property type="entry name" value="TIL"/>
    <property type="match status" value="1"/>
</dbReference>
<dbReference type="PANTHER" id="PTHR46160:SF9">
    <property type="entry name" value="PROTEIN PRY2-RELATED"/>
    <property type="match status" value="1"/>
</dbReference>
<proteinExistence type="predicted"/>
<dbReference type="Proteomes" id="UP001205998">
    <property type="component" value="Unassembled WGS sequence"/>
</dbReference>
<dbReference type="SUPFAM" id="SSF57603">
    <property type="entry name" value="FnI-like domain"/>
    <property type="match status" value="1"/>
</dbReference>
<feature type="domain" description="TIL" evidence="2">
    <location>
        <begin position="3"/>
        <end position="55"/>
    </location>
</feature>